<dbReference type="Pfam" id="PF01381">
    <property type="entry name" value="HTH_3"/>
    <property type="match status" value="1"/>
</dbReference>
<evidence type="ECO:0000259" key="1">
    <source>
        <dbReference type="PROSITE" id="PS50943"/>
    </source>
</evidence>
<dbReference type="RefSeq" id="WP_044430975.1">
    <property type="nucleotide sequence ID" value="NZ_BJYZ01000015.1"/>
</dbReference>
<dbReference type="InterPro" id="IPR010982">
    <property type="entry name" value="Lambda_DNA-bd_dom_sf"/>
</dbReference>
<keyword evidence="3" id="KW-1185">Reference proteome</keyword>
<dbReference type="SMART" id="SM00530">
    <property type="entry name" value="HTH_XRE"/>
    <property type="match status" value="1"/>
</dbReference>
<dbReference type="GO" id="GO:0003677">
    <property type="term" value="F:DNA binding"/>
    <property type="evidence" value="ECO:0007669"/>
    <property type="project" value="InterPro"/>
</dbReference>
<protein>
    <recommendedName>
        <fullName evidence="1">HTH cro/C1-type domain-containing protein</fullName>
    </recommendedName>
</protein>
<sequence length="213" mass="23214">MESKIEHDGVRLRNYRVMKNITLTKAANLCGVSKSELSKLESGARPVRPDHVIKLAGVYGITPLDLLTPESKLRAFVERASDTSKTGSSDLPLFDGKSLSSQKEAARAGGRTPCPIQLADVPGAYAVSIGDMTNAPALLPGIVLYVHPERSVMINDLVINRVTWSPLAFYLRQSDDGDLYGLTLSKKRVDLEAEDTERLHKVVGIWMNGPNGD</sequence>
<dbReference type="Gene3D" id="1.10.260.40">
    <property type="entry name" value="lambda repressor-like DNA-binding domains"/>
    <property type="match status" value="1"/>
</dbReference>
<gene>
    <name evidence="2" type="ORF">SAE02_35210</name>
</gene>
<reference evidence="2 3" key="1">
    <citation type="submission" date="2019-07" db="EMBL/GenBank/DDBJ databases">
        <title>Whole genome shotgun sequence of Skermanella aerolata NBRC 106429.</title>
        <authorList>
            <person name="Hosoyama A."/>
            <person name="Uohara A."/>
            <person name="Ohji S."/>
            <person name="Ichikawa N."/>
        </authorList>
    </citation>
    <scope>NUCLEOTIDE SEQUENCE [LARGE SCALE GENOMIC DNA]</scope>
    <source>
        <strain evidence="2 3">NBRC 106429</strain>
    </source>
</reference>
<accession>A0A512DSB9</accession>
<organism evidence="2 3">
    <name type="scientific">Skermanella aerolata</name>
    <dbReference type="NCBI Taxonomy" id="393310"/>
    <lineage>
        <taxon>Bacteria</taxon>
        <taxon>Pseudomonadati</taxon>
        <taxon>Pseudomonadota</taxon>
        <taxon>Alphaproteobacteria</taxon>
        <taxon>Rhodospirillales</taxon>
        <taxon>Azospirillaceae</taxon>
        <taxon>Skermanella</taxon>
    </lineage>
</organism>
<dbReference type="InterPro" id="IPR001387">
    <property type="entry name" value="Cro/C1-type_HTH"/>
</dbReference>
<proteinExistence type="predicted"/>
<evidence type="ECO:0000313" key="2">
    <source>
        <dbReference type="EMBL" id="GEO39373.1"/>
    </source>
</evidence>
<dbReference type="CDD" id="cd00093">
    <property type="entry name" value="HTH_XRE"/>
    <property type="match status" value="1"/>
</dbReference>
<dbReference type="Proteomes" id="UP000321523">
    <property type="component" value="Unassembled WGS sequence"/>
</dbReference>
<evidence type="ECO:0000313" key="3">
    <source>
        <dbReference type="Proteomes" id="UP000321523"/>
    </source>
</evidence>
<name>A0A512DSB9_9PROT</name>
<dbReference type="EMBL" id="BJYZ01000015">
    <property type="protein sequence ID" value="GEO39373.1"/>
    <property type="molecule type" value="Genomic_DNA"/>
</dbReference>
<dbReference type="PROSITE" id="PS50943">
    <property type="entry name" value="HTH_CROC1"/>
    <property type="match status" value="1"/>
</dbReference>
<dbReference type="AlphaFoldDB" id="A0A512DSB9"/>
<dbReference type="SUPFAM" id="SSF47413">
    <property type="entry name" value="lambda repressor-like DNA-binding domains"/>
    <property type="match status" value="1"/>
</dbReference>
<comment type="caution">
    <text evidence="2">The sequence shown here is derived from an EMBL/GenBank/DDBJ whole genome shotgun (WGS) entry which is preliminary data.</text>
</comment>
<dbReference type="OrthoDB" id="7340020at2"/>
<feature type="domain" description="HTH cro/C1-type" evidence="1">
    <location>
        <begin position="12"/>
        <end position="66"/>
    </location>
</feature>